<reference evidence="7" key="1">
    <citation type="submission" date="2015-09" db="EMBL/GenBank/DDBJ databases">
        <authorList>
            <person name="Bertelli C."/>
        </authorList>
    </citation>
    <scope>NUCLEOTIDE SEQUENCE [LARGE SCALE GENOMIC DNA]</scope>
    <source>
        <strain evidence="7">KNic</strain>
    </source>
</reference>
<evidence type="ECO:0000313" key="7">
    <source>
        <dbReference type="Proteomes" id="UP000069902"/>
    </source>
</evidence>
<accession>A0A0U5EUS3</accession>
<dbReference type="InterPro" id="IPR013563">
    <property type="entry name" value="Oligopep_ABC_C"/>
</dbReference>
<dbReference type="PANTHER" id="PTHR43776">
    <property type="entry name" value="TRANSPORT ATP-BINDING PROTEIN"/>
    <property type="match status" value="1"/>
</dbReference>
<dbReference type="RefSeq" id="WP_032124585.1">
    <property type="nucleotide sequence ID" value="NZ_LN879502.1"/>
</dbReference>
<gene>
    <name evidence="6" type="primary">oppf3</name>
    <name evidence="6" type="ORF">PNK_2307</name>
</gene>
<dbReference type="SUPFAM" id="SSF52540">
    <property type="entry name" value="P-loop containing nucleoside triphosphate hydrolases"/>
    <property type="match status" value="1"/>
</dbReference>
<dbReference type="GO" id="GO:0005524">
    <property type="term" value="F:ATP binding"/>
    <property type="evidence" value="ECO:0007669"/>
    <property type="project" value="UniProtKB-KW"/>
</dbReference>
<dbReference type="GO" id="GO:0015833">
    <property type="term" value="P:peptide transport"/>
    <property type="evidence" value="ECO:0007669"/>
    <property type="project" value="InterPro"/>
</dbReference>
<keyword evidence="4" id="KW-0067">ATP-binding</keyword>
<keyword evidence="2" id="KW-0813">Transport</keyword>
<evidence type="ECO:0000256" key="2">
    <source>
        <dbReference type="ARBA" id="ARBA00022448"/>
    </source>
</evidence>
<comment type="similarity">
    <text evidence="1">Belongs to the ABC transporter superfamily.</text>
</comment>
<keyword evidence="7" id="KW-1185">Reference proteome</keyword>
<dbReference type="FunCoup" id="A0A0U5EUS3">
    <property type="interactions" value="162"/>
</dbReference>
<dbReference type="AlphaFoldDB" id="A0A0U5EUS3"/>
<dbReference type="InterPro" id="IPR003439">
    <property type="entry name" value="ABC_transporter-like_ATP-bd"/>
</dbReference>
<dbReference type="STRING" id="389348.PNK_2307"/>
<dbReference type="InParanoid" id="A0A0U5EUS3"/>
<dbReference type="GO" id="GO:0055085">
    <property type="term" value="P:transmembrane transport"/>
    <property type="evidence" value="ECO:0007669"/>
    <property type="project" value="UniProtKB-ARBA"/>
</dbReference>
<name>A0A0U5EUS3_9BACT</name>
<organism evidence="6 7">
    <name type="scientific">Candidatus Protochlamydia naegleriophila</name>
    <dbReference type="NCBI Taxonomy" id="389348"/>
    <lineage>
        <taxon>Bacteria</taxon>
        <taxon>Pseudomonadati</taxon>
        <taxon>Chlamydiota</taxon>
        <taxon>Chlamydiia</taxon>
        <taxon>Parachlamydiales</taxon>
        <taxon>Parachlamydiaceae</taxon>
        <taxon>Candidatus Protochlamydia</taxon>
    </lineage>
</organism>
<protein>
    <submittedName>
        <fullName evidence="6">Putative ATP binding protein, component of oligopeptide permease</fullName>
    </submittedName>
</protein>
<sequence>MSQSLLTVKGLKKYFPIVAGLFRKEVGCIKAVDGIDFTIKEGEVLGMVGESGSGKSTAARAAIRLIEPTAGEITFLGKELMNLNASQLKMIRTDIQMVFQDPYASLNPRKTIKESIGEALFYHHLVATKEEQTDRVATVLQQIGLSPDVMERYPHEFSGGQQQRICIGRALALNPKLIVCDEAVSALDVSIQAQILNLLIELKETFRLSYLFISHDLSVIRHIADHTVVLYKGKMVESGPTEQLFLQPEHSYTKELLAAIPKMHPRKRPLMA</sequence>
<dbReference type="PATRIC" id="fig|389348.3.peg.2589"/>
<dbReference type="Pfam" id="PF00005">
    <property type="entry name" value="ABC_tran"/>
    <property type="match status" value="1"/>
</dbReference>
<dbReference type="FunFam" id="3.40.50.300:FF:000016">
    <property type="entry name" value="Oligopeptide ABC transporter ATP-binding component"/>
    <property type="match status" value="1"/>
</dbReference>
<dbReference type="SMART" id="SM00382">
    <property type="entry name" value="AAA"/>
    <property type="match status" value="1"/>
</dbReference>
<dbReference type="CDD" id="cd03257">
    <property type="entry name" value="ABC_NikE_OppD_transporters"/>
    <property type="match status" value="1"/>
</dbReference>
<dbReference type="PANTHER" id="PTHR43776:SF7">
    <property type="entry name" value="D,D-DIPEPTIDE TRANSPORT ATP-BINDING PROTEIN DDPF-RELATED"/>
    <property type="match status" value="1"/>
</dbReference>
<dbReference type="Proteomes" id="UP000069902">
    <property type="component" value="Chromosome cPNK"/>
</dbReference>
<dbReference type="InterPro" id="IPR003593">
    <property type="entry name" value="AAA+_ATPase"/>
</dbReference>
<evidence type="ECO:0000259" key="5">
    <source>
        <dbReference type="PROSITE" id="PS50893"/>
    </source>
</evidence>
<dbReference type="InterPro" id="IPR027417">
    <property type="entry name" value="P-loop_NTPase"/>
</dbReference>
<dbReference type="KEGG" id="pnl:PNK_2307"/>
<dbReference type="Pfam" id="PF08352">
    <property type="entry name" value="oligo_HPY"/>
    <property type="match status" value="1"/>
</dbReference>
<dbReference type="PROSITE" id="PS50893">
    <property type="entry name" value="ABC_TRANSPORTER_2"/>
    <property type="match status" value="1"/>
</dbReference>
<dbReference type="EMBL" id="LN879502">
    <property type="protein sequence ID" value="CUI17905.1"/>
    <property type="molecule type" value="Genomic_DNA"/>
</dbReference>
<dbReference type="GO" id="GO:0016887">
    <property type="term" value="F:ATP hydrolysis activity"/>
    <property type="evidence" value="ECO:0007669"/>
    <property type="project" value="InterPro"/>
</dbReference>
<evidence type="ECO:0000256" key="4">
    <source>
        <dbReference type="ARBA" id="ARBA00022840"/>
    </source>
</evidence>
<dbReference type="InterPro" id="IPR050319">
    <property type="entry name" value="ABC_transp_ATP-bind"/>
</dbReference>
<evidence type="ECO:0000313" key="6">
    <source>
        <dbReference type="EMBL" id="CUI17905.1"/>
    </source>
</evidence>
<feature type="domain" description="ABC transporter" evidence="5">
    <location>
        <begin position="6"/>
        <end position="257"/>
    </location>
</feature>
<evidence type="ECO:0000256" key="3">
    <source>
        <dbReference type="ARBA" id="ARBA00022741"/>
    </source>
</evidence>
<dbReference type="Gene3D" id="3.40.50.300">
    <property type="entry name" value="P-loop containing nucleotide triphosphate hydrolases"/>
    <property type="match status" value="1"/>
</dbReference>
<evidence type="ECO:0000256" key="1">
    <source>
        <dbReference type="ARBA" id="ARBA00005417"/>
    </source>
</evidence>
<keyword evidence="3" id="KW-0547">Nucleotide-binding</keyword>
<dbReference type="InterPro" id="IPR017871">
    <property type="entry name" value="ABC_transporter-like_CS"/>
</dbReference>
<dbReference type="PROSITE" id="PS00211">
    <property type="entry name" value="ABC_TRANSPORTER_1"/>
    <property type="match status" value="1"/>
</dbReference>
<proteinExistence type="inferred from homology"/>